<dbReference type="InterPro" id="IPR001965">
    <property type="entry name" value="Znf_PHD"/>
</dbReference>
<evidence type="ECO:0000313" key="13">
    <source>
        <dbReference type="EMBL" id="KAF2674932.1"/>
    </source>
</evidence>
<evidence type="ECO:0000256" key="6">
    <source>
        <dbReference type="ARBA" id="ARBA00022833"/>
    </source>
</evidence>
<dbReference type="InterPro" id="IPR003511">
    <property type="entry name" value="HORMA_dom"/>
</dbReference>
<keyword evidence="6" id="KW-0862">Zinc</keyword>
<dbReference type="Proteomes" id="UP000799302">
    <property type="component" value="Unassembled WGS sequence"/>
</dbReference>
<dbReference type="PANTHER" id="PTHR48225:SF7">
    <property type="entry name" value="MEIOSIS-SPECIFIC PROTEIN HOP1"/>
    <property type="match status" value="1"/>
</dbReference>
<dbReference type="EMBL" id="MU004230">
    <property type="protein sequence ID" value="KAF2674932.1"/>
    <property type="molecule type" value="Genomic_DNA"/>
</dbReference>
<dbReference type="InterPro" id="IPR019786">
    <property type="entry name" value="Zinc_finger_PHD-type_CS"/>
</dbReference>
<organism evidence="13 14">
    <name type="scientific">Microthyrium microscopicum</name>
    <dbReference type="NCBI Taxonomy" id="703497"/>
    <lineage>
        <taxon>Eukaryota</taxon>
        <taxon>Fungi</taxon>
        <taxon>Dikarya</taxon>
        <taxon>Ascomycota</taxon>
        <taxon>Pezizomycotina</taxon>
        <taxon>Dothideomycetes</taxon>
        <taxon>Dothideomycetes incertae sedis</taxon>
        <taxon>Microthyriales</taxon>
        <taxon>Microthyriaceae</taxon>
        <taxon>Microthyrium</taxon>
    </lineage>
</organism>
<protein>
    <submittedName>
        <fullName evidence="13">DNA-binding protein</fullName>
    </submittedName>
</protein>
<evidence type="ECO:0000256" key="10">
    <source>
        <dbReference type="SAM" id="MobiDB-lite"/>
    </source>
</evidence>
<dbReference type="Gene3D" id="3.30.40.10">
    <property type="entry name" value="Zinc/RING finger domain, C3HC4 (zinc finger)"/>
    <property type="match status" value="1"/>
</dbReference>
<gene>
    <name evidence="13" type="ORF">BT63DRAFT_449922</name>
</gene>
<comment type="subcellular location">
    <subcellularLocation>
        <location evidence="2">Chromosome</location>
    </subcellularLocation>
    <subcellularLocation>
        <location evidence="1">Nucleus</location>
    </subcellularLocation>
</comment>
<dbReference type="SMART" id="SM00249">
    <property type="entry name" value="PHD"/>
    <property type="match status" value="1"/>
</dbReference>
<dbReference type="PROSITE" id="PS50016">
    <property type="entry name" value="ZF_PHD_2"/>
    <property type="match status" value="1"/>
</dbReference>
<dbReference type="Gene3D" id="3.30.900.10">
    <property type="entry name" value="HORMA domain"/>
    <property type="match status" value="1"/>
</dbReference>
<dbReference type="OrthoDB" id="1928087at2759"/>
<evidence type="ECO:0000259" key="12">
    <source>
        <dbReference type="PROSITE" id="PS50815"/>
    </source>
</evidence>
<evidence type="ECO:0000259" key="11">
    <source>
        <dbReference type="PROSITE" id="PS50016"/>
    </source>
</evidence>
<dbReference type="SUPFAM" id="SSF56019">
    <property type="entry name" value="The spindle assembly checkpoint protein mad2"/>
    <property type="match status" value="1"/>
</dbReference>
<dbReference type="Pfam" id="PF02301">
    <property type="entry name" value="HORMA"/>
    <property type="match status" value="1"/>
</dbReference>
<feature type="domain" description="HORMA" evidence="12">
    <location>
        <begin position="38"/>
        <end position="263"/>
    </location>
</feature>
<dbReference type="GO" id="GO:0005634">
    <property type="term" value="C:nucleus"/>
    <property type="evidence" value="ECO:0007669"/>
    <property type="project" value="UniProtKB-SubCell"/>
</dbReference>
<dbReference type="InterPro" id="IPR011011">
    <property type="entry name" value="Znf_FYVE_PHD"/>
</dbReference>
<dbReference type="GO" id="GO:0005694">
    <property type="term" value="C:chromosome"/>
    <property type="evidence" value="ECO:0007669"/>
    <property type="project" value="UniProtKB-SubCell"/>
</dbReference>
<feature type="compositionally biased region" description="Polar residues" evidence="10">
    <location>
        <begin position="634"/>
        <end position="645"/>
    </location>
</feature>
<evidence type="ECO:0000313" key="14">
    <source>
        <dbReference type="Proteomes" id="UP000799302"/>
    </source>
</evidence>
<keyword evidence="3" id="KW-0158">Chromosome</keyword>
<evidence type="ECO:0000256" key="5">
    <source>
        <dbReference type="ARBA" id="ARBA00022771"/>
    </source>
</evidence>
<feature type="region of interest" description="Disordered" evidence="10">
    <location>
        <begin position="601"/>
        <end position="660"/>
    </location>
</feature>
<sequence length="680" mass="76082">MPTRQQQQFRPAPQKAMQLPMKTQQKQEQVQSTVLTQKQSLEIMKILLHTSISSLAYLREMWPEECFGEVHHDLNQLISYDNFVKLNEPTTGQRYNNLRIMKRKLNPCVDGFLADLEKGIFDALKRGYLHALEVIVSANRVTPLEVLEKYMYKFEYTASGQFQGLSLQSGAGKSVRHGSIKSNMKAILMRIIELDRVLPRLPAERYLLMQAHYTEGSPSGYQAENFIPAANTILEPEDTDAWKKEVMEFGEVDTNHYKLTLSGSILHTDGESNIIPRNLTFVEVPNYMVTGDLSDGAASDDAKNEAQKDIQSLQSTPEFPKSIAEESGLHGHETLPTQESNESPHLFEDAMNELKLRALIDNLSQSQLNTETLSIEIETQPMDNSMNTKGKPVEPSKHSTAAVLLEEPIEQHDQKPNGEIVSCICNHNEEEGKMVMCDTCGRWQHFICYGILSDSDPALQDSFSCVKCMQRRGLLLDTEKLRMLALRRQVLYVLRETHGITEEQIENLPGFSAQFANTALEQLLESGTIKVRSSTATIGHRASNKTYIPERKNSQFQSTFNTVMRLPITEATMGPQLEIVAPMSPKPSTPISATIEAVVPERPSRPAKANTGSGAESMLLDTPTPSQVEAPMTPTKTTASGTNGTLRKRQRASAPSDMPLRYKRLRSGTTSNIYDISQHA</sequence>
<feature type="region of interest" description="Disordered" evidence="10">
    <location>
        <begin position="293"/>
        <end position="318"/>
    </location>
</feature>
<dbReference type="GO" id="GO:0051321">
    <property type="term" value="P:meiotic cell cycle"/>
    <property type="evidence" value="ECO:0007669"/>
    <property type="project" value="UniProtKB-KW"/>
</dbReference>
<evidence type="ECO:0000256" key="9">
    <source>
        <dbReference type="PROSITE-ProRule" id="PRU00146"/>
    </source>
</evidence>
<dbReference type="InterPro" id="IPR036570">
    <property type="entry name" value="HORMA_dom_sf"/>
</dbReference>
<dbReference type="GO" id="GO:0008270">
    <property type="term" value="F:zinc ion binding"/>
    <property type="evidence" value="ECO:0007669"/>
    <property type="project" value="UniProtKB-KW"/>
</dbReference>
<dbReference type="AlphaFoldDB" id="A0A6A6URR3"/>
<name>A0A6A6URR3_9PEZI</name>
<dbReference type="PANTHER" id="PTHR48225">
    <property type="entry name" value="HORMA DOMAIN-CONTAINING PROTEIN 1"/>
    <property type="match status" value="1"/>
</dbReference>
<evidence type="ECO:0000256" key="7">
    <source>
        <dbReference type="ARBA" id="ARBA00023242"/>
    </source>
</evidence>
<dbReference type="GO" id="GO:0003677">
    <property type="term" value="F:DNA binding"/>
    <property type="evidence" value="ECO:0007669"/>
    <property type="project" value="UniProtKB-KW"/>
</dbReference>
<dbReference type="InterPro" id="IPR051294">
    <property type="entry name" value="HORMA_MeioticProgression"/>
</dbReference>
<feature type="domain" description="PHD-type" evidence="11">
    <location>
        <begin position="420"/>
        <end position="471"/>
    </location>
</feature>
<proteinExistence type="predicted"/>
<dbReference type="PROSITE" id="PS01359">
    <property type="entry name" value="ZF_PHD_1"/>
    <property type="match status" value="1"/>
</dbReference>
<dbReference type="InterPro" id="IPR013083">
    <property type="entry name" value="Znf_RING/FYVE/PHD"/>
</dbReference>
<keyword evidence="4" id="KW-0479">Metal-binding</keyword>
<keyword evidence="14" id="KW-1185">Reference proteome</keyword>
<dbReference type="InterPro" id="IPR019787">
    <property type="entry name" value="Znf_PHD-finger"/>
</dbReference>
<keyword evidence="7" id="KW-0539">Nucleus</keyword>
<accession>A0A6A6URR3</accession>
<dbReference type="PROSITE" id="PS50815">
    <property type="entry name" value="HORMA"/>
    <property type="match status" value="1"/>
</dbReference>
<keyword evidence="13" id="KW-0238">DNA-binding</keyword>
<evidence type="ECO:0000256" key="4">
    <source>
        <dbReference type="ARBA" id="ARBA00022723"/>
    </source>
</evidence>
<evidence type="ECO:0000256" key="1">
    <source>
        <dbReference type="ARBA" id="ARBA00004123"/>
    </source>
</evidence>
<reference evidence="13" key="1">
    <citation type="journal article" date="2020" name="Stud. Mycol.">
        <title>101 Dothideomycetes genomes: a test case for predicting lifestyles and emergence of pathogens.</title>
        <authorList>
            <person name="Haridas S."/>
            <person name="Albert R."/>
            <person name="Binder M."/>
            <person name="Bloem J."/>
            <person name="Labutti K."/>
            <person name="Salamov A."/>
            <person name="Andreopoulos B."/>
            <person name="Baker S."/>
            <person name="Barry K."/>
            <person name="Bills G."/>
            <person name="Bluhm B."/>
            <person name="Cannon C."/>
            <person name="Castanera R."/>
            <person name="Culley D."/>
            <person name="Daum C."/>
            <person name="Ezra D."/>
            <person name="Gonzalez J."/>
            <person name="Henrissat B."/>
            <person name="Kuo A."/>
            <person name="Liang C."/>
            <person name="Lipzen A."/>
            <person name="Lutzoni F."/>
            <person name="Magnuson J."/>
            <person name="Mondo S."/>
            <person name="Nolan M."/>
            <person name="Ohm R."/>
            <person name="Pangilinan J."/>
            <person name="Park H.-J."/>
            <person name="Ramirez L."/>
            <person name="Alfaro M."/>
            <person name="Sun H."/>
            <person name="Tritt A."/>
            <person name="Yoshinaga Y."/>
            <person name="Zwiers L.-H."/>
            <person name="Turgeon B."/>
            <person name="Goodwin S."/>
            <person name="Spatafora J."/>
            <person name="Crous P."/>
            <person name="Grigoriev I."/>
        </authorList>
    </citation>
    <scope>NUCLEOTIDE SEQUENCE</scope>
    <source>
        <strain evidence="13">CBS 115976</strain>
    </source>
</reference>
<dbReference type="Pfam" id="PF20826">
    <property type="entry name" value="PHD_5"/>
    <property type="match status" value="1"/>
</dbReference>
<keyword evidence="5 9" id="KW-0863">Zinc-finger</keyword>
<evidence type="ECO:0000256" key="3">
    <source>
        <dbReference type="ARBA" id="ARBA00022454"/>
    </source>
</evidence>
<evidence type="ECO:0000256" key="8">
    <source>
        <dbReference type="ARBA" id="ARBA00023254"/>
    </source>
</evidence>
<evidence type="ECO:0000256" key="2">
    <source>
        <dbReference type="ARBA" id="ARBA00004286"/>
    </source>
</evidence>
<keyword evidence="8" id="KW-0469">Meiosis</keyword>
<dbReference type="SUPFAM" id="SSF57903">
    <property type="entry name" value="FYVE/PHD zinc finger"/>
    <property type="match status" value="1"/>
</dbReference>